<dbReference type="PANTHER" id="PTHR45793:SF5">
    <property type="entry name" value="HOMEOTIC PROTEIN OCELLILESS"/>
    <property type="match status" value="1"/>
</dbReference>
<dbReference type="KEGG" id="foc:113213528"/>
<feature type="compositionally biased region" description="Basic residues" evidence="8">
    <location>
        <begin position="139"/>
        <end position="148"/>
    </location>
</feature>
<feature type="compositionally biased region" description="Low complexity" evidence="8">
    <location>
        <begin position="157"/>
        <end position="182"/>
    </location>
</feature>
<evidence type="ECO:0000256" key="1">
    <source>
        <dbReference type="ARBA" id="ARBA00004123"/>
    </source>
</evidence>
<evidence type="ECO:0000313" key="10">
    <source>
        <dbReference type="RefSeq" id="XP_052121528.1"/>
    </source>
</evidence>
<dbReference type="Pfam" id="PF00046">
    <property type="entry name" value="Homeodomain"/>
    <property type="match status" value="1"/>
</dbReference>
<keyword evidence="9" id="KW-1185">Reference proteome</keyword>
<evidence type="ECO:0000256" key="6">
    <source>
        <dbReference type="PROSITE-ProRule" id="PRU00108"/>
    </source>
</evidence>
<sequence length="351" mass="36109">MSTQGRADAPGCGMWPNSLSGGCGPEGELLGFGGSCGAGPPPMAAYLKSPPYVGLSMGAAMDSLHHSPMGFSSGSLLGAANARKQRRERTTFTRAQLDVLESLFGKTRYPDIFMREEVALKINLPESRVQVWFKNRRAKCRQQQKQHQHSGGDSKRSSSSSVGGGASKKTPSSSTPSSHPLTSGGGGGLPGALPGSTGCKPSLNGTTSVSSTGQRDSPYLKPIIGNSSPNPPTINSPYGASSIWSPAAIDGCLESRNYPPTSVPAPPVPPPGSAASGTGGGAGAGSTPGGGGGTGGGGQPSWGQGYYYSNMDYLGPGAAQLNVVQDNNLDSVWPKREDPTWFYNSSSWERK</sequence>
<evidence type="ECO:0000256" key="3">
    <source>
        <dbReference type="ARBA" id="ARBA00023125"/>
    </source>
</evidence>
<dbReference type="InterPro" id="IPR017970">
    <property type="entry name" value="Homeobox_CS"/>
</dbReference>
<evidence type="ECO:0000313" key="9">
    <source>
        <dbReference type="Proteomes" id="UP000504606"/>
    </source>
</evidence>
<dbReference type="GO" id="GO:0000978">
    <property type="term" value="F:RNA polymerase II cis-regulatory region sequence-specific DNA binding"/>
    <property type="evidence" value="ECO:0007669"/>
    <property type="project" value="TreeGrafter"/>
</dbReference>
<dbReference type="GO" id="GO:0005634">
    <property type="term" value="C:nucleus"/>
    <property type="evidence" value="ECO:0007669"/>
    <property type="project" value="UniProtKB-SubCell"/>
</dbReference>
<feature type="compositionally biased region" description="Gly residues" evidence="8">
    <location>
        <begin position="277"/>
        <end position="300"/>
    </location>
</feature>
<feature type="compositionally biased region" description="Pro residues" evidence="8">
    <location>
        <begin position="261"/>
        <end position="272"/>
    </location>
</feature>
<feature type="DNA-binding region" description="Homeobox" evidence="6">
    <location>
        <begin position="85"/>
        <end position="144"/>
    </location>
</feature>
<reference evidence="10" key="1">
    <citation type="journal article" date="2018" name="Proc. Natl. Acad. Sci. U.S.A.">
        <title>Phylogenomics and the evolution of hemipteroid insects.</title>
        <authorList>
            <person name="Johnson K.P."/>
            <person name="Dietrich C.H."/>
            <person name="Friedrich F."/>
            <person name="Beutel R.G."/>
            <person name="Wipfler B."/>
            <person name="Peters R.S."/>
            <person name="Allen J.M."/>
            <person name="Petersen M."/>
            <person name="Donath A."/>
            <person name="Walden K.K."/>
            <person name="Kozlov A.M."/>
            <person name="Podsiadlowski L."/>
            <person name="Mayer C."/>
            <person name="Meusemann K."/>
            <person name="Vasilikopoulos A."/>
            <person name="Waterhouse R.M."/>
            <person name="Cameron S.L."/>
            <person name="Weirauch C."/>
            <person name="Swanson D.R."/>
            <person name="Percy D.M."/>
            <person name="Hardy N.B."/>
            <person name="Terry I."/>
            <person name="Liu S."/>
            <person name="Zhou X."/>
            <person name="Misof B."/>
            <person name="Robertson H.M."/>
            <person name="Yoshizawa K."/>
        </authorList>
    </citation>
    <scope>NUCLEOTIDE SEQUENCE</scope>
    <source>
        <tissue evidence="10">Whole organism</tissue>
    </source>
</reference>
<evidence type="ECO:0000256" key="4">
    <source>
        <dbReference type="ARBA" id="ARBA00023155"/>
    </source>
</evidence>
<dbReference type="CDD" id="cd00086">
    <property type="entry name" value="homeodomain"/>
    <property type="match status" value="1"/>
</dbReference>
<dbReference type="PROSITE" id="PS50071">
    <property type="entry name" value="HOMEOBOX_2"/>
    <property type="match status" value="1"/>
</dbReference>
<comment type="subcellular location">
    <subcellularLocation>
        <location evidence="1 6 7">Nucleus</location>
    </subcellularLocation>
</comment>
<evidence type="ECO:0000256" key="7">
    <source>
        <dbReference type="RuleBase" id="RU000682"/>
    </source>
</evidence>
<dbReference type="SUPFAM" id="SSF46689">
    <property type="entry name" value="Homeodomain-like"/>
    <property type="match status" value="1"/>
</dbReference>
<organism evidence="9 10">
    <name type="scientific">Frankliniella occidentalis</name>
    <name type="common">Western flower thrips</name>
    <name type="synonym">Euthrips occidentalis</name>
    <dbReference type="NCBI Taxonomy" id="133901"/>
    <lineage>
        <taxon>Eukaryota</taxon>
        <taxon>Metazoa</taxon>
        <taxon>Ecdysozoa</taxon>
        <taxon>Arthropoda</taxon>
        <taxon>Hexapoda</taxon>
        <taxon>Insecta</taxon>
        <taxon>Pterygota</taxon>
        <taxon>Neoptera</taxon>
        <taxon>Paraneoptera</taxon>
        <taxon>Thysanoptera</taxon>
        <taxon>Terebrantia</taxon>
        <taxon>Thripoidea</taxon>
        <taxon>Thripidae</taxon>
        <taxon>Frankliniella</taxon>
    </lineage>
</organism>
<gene>
    <name evidence="10" type="primary">LOC113213528</name>
</gene>
<dbReference type="Gene3D" id="1.10.10.60">
    <property type="entry name" value="Homeodomain-like"/>
    <property type="match status" value="1"/>
</dbReference>
<dbReference type="GO" id="GO:0000981">
    <property type="term" value="F:DNA-binding transcription factor activity, RNA polymerase II-specific"/>
    <property type="evidence" value="ECO:0007669"/>
    <property type="project" value="InterPro"/>
</dbReference>
<dbReference type="PANTHER" id="PTHR45793">
    <property type="entry name" value="HOMEOBOX PROTEIN"/>
    <property type="match status" value="1"/>
</dbReference>
<keyword evidence="3 6" id="KW-0238">DNA-binding</keyword>
<dbReference type="OrthoDB" id="6159439at2759"/>
<dbReference type="PROSITE" id="PS00027">
    <property type="entry name" value="HOMEOBOX_1"/>
    <property type="match status" value="1"/>
</dbReference>
<dbReference type="FunFam" id="1.10.10.60:FF:000142">
    <property type="entry name" value="homeobox protein OTX2 isoform X2"/>
    <property type="match status" value="1"/>
</dbReference>
<keyword evidence="4 6" id="KW-0371">Homeobox</keyword>
<dbReference type="Proteomes" id="UP000504606">
    <property type="component" value="Unplaced"/>
</dbReference>
<feature type="region of interest" description="Disordered" evidence="8">
    <location>
        <begin position="139"/>
        <end position="237"/>
    </location>
</feature>
<dbReference type="AlphaFoldDB" id="A0A6J1T533"/>
<keyword evidence="5 6" id="KW-0539">Nucleus</keyword>
<keyword evidence="2" id="KW-0217">Developmental protein</keyword>
<evidence type="ECO:0000256" key="2">
    <source>
        <dbReference type="ARBA" id="ARBA00022473"/>
    </source>
</evidence>
<feature type="region of interest" description="Disordered" evidence="8">
    <location>
        <begin position="255"/>
        <end position="302"/>
    </location>
</feature>
<reference evidence="10" key="2">
    <citation type="submission" date="2025-08" db="UniProtKB">
        <authorList>
            <consortium name="RefSeq"/>
        </authorList>
    </citation>
    <scope>IDENTIFICATION</scope>
    <source>
        <tissue evidence="10">Whole organism</tissue>
    </source>
</reference>
<accession>A0A6J1T533</accession>
<name>A0A6J1T533_FRAOC</name>
<dbReference type="InterPro" id="IPR001356">
    <property type="entry name" value="HD"/>
</dbReference>
<dbReference type="RefSeq" id="XP_052121528.1">
    <property type="nucleotide sequence ID" value="XM_052265568.1"/>
</dbReference>
<dbReference type="PROSITE" id="PS51257">
    <property type="entry name" value="PROKAR_LIPOPROTEIN"/>
    <property type="match status" value="1"/>
</dbReference>
<dbReference type="InterPro" id="IPR009057">
    <property type="entry name" value="Homeodomain-like_sf"/>
</dbReference>
<evidence type="ECO:0000256" key="8">
    <source>
        <dbReference type="SAM" id="MobiDB-lite"/>
    </source>
</evidence>
<dbReference type="GeneID" id="113213528"/>
<proteinExistence type="predicted"/>
<evidence type="ECO:0000256" key="5">
    <source>
        <dbReference type="ARBA" id="ARBA00023242"/>
    </source>
</evidence>
<protein>
    <submittedName>
        <fullName evidence="10">Homeobox protein OTX2-A-like isoform X1</fullName>
    </submittedName>
</protein>
<feature type="compositionally biased region" description="Polar residues" evidence="8">
    <location>
        <begin position="203"/>
        <end position="215"/>
    </location>
</feature>
<dbReference type="SMART" id="SM00389">
    <property type="entry name" value="HOX"/>
    <property type="match status" value="1"/>
</dbReference>